<proteinExistence type="predicted"/>
<protein>
    <submittedName>
        <fullName evidence="2">Uncharacterized protein</fullName>
    </submittedName>
</protein>
<dbReference type="Gene3D" id="3.40.50.410">
    <property type="entry name" value="von Willebrand factor, type A domain"/>
    <property type="match status" value="1"/>
</dbReference>
<evidence type="ECO:0000313" key="3">
    <source>
        <dbReference type="Proteomes" id="UP000663845"/>
    </source>
</evidence>
<dbReference type="SUPFAM" id="SSF53300">
    <property type="entry name" value="vWA-like"/>
    <property type="match status" value="1"/>
</dbReference>
<sequence length="91" mass="10102">MSLLDQNWGGAGGADDEGQDDNQQGRQIVTTRDGTLMLIECTPEMFESLSNTMESDSSIDDNNELETGFQLVMRACQSFYQSKIISNDKDL</sequence>
<dbReference type="AlphaFoldDB" id="A0A815W865"/>
<dbReference type="InterPro" id="IPR036465">
    <property type="entry name" value="vWFA_dom_sf"/>
</dbReference>
<feature type="non-terminal residue" evidence="2">
    <location>
        <position position="1"/>
    </location>
</feature>
<evidence type="ECO:0000256" key="1">
    <source>
        <dbReference type="SAM" id="MobiDB-lite"/>
    </source>
</evidence>
<accession>A0A815W865</accession>
<dbReference type="EMBL" id="CAJNOG010004339">
    <property type="protein sequence ID" value="CAF1540421.1"/>
    <property type="molecule type" value="Genomic_DNA"/>
</dbReference>
<evidence type="ECO:0000313" key="2">
    <source>
        <dbReference type="EMBL" id="CAF1540421.1"/>
    </source>
</evidence>
<dbReference type="Proteomes" id="UP000663845">
    <property type="component" value="Unassembled WGS sequence"/>
</dbReference>
<comment type="caution">
    <text evidence="2">The sequence shown here is derived from an EMBL/GenBank/DDBJ whole genome shotgun (WGS) entry which is preliminary data.</text>
</comment>
<feature type="region of interest" description="Disordered" evidence="1">
    <location>
        <begin position="1"/>
        <end position="31"/>
    </location>
</feature>
<gene>
    <name evidence="2" type="ORF">JYZ213_LOCUS45671</name>
</gene>
<name>A0A815W865_9BILA</name>
<organism evidence="2 3">
    <name type="scientific">Adineta steineri</name>
    <dbReference type="NCBI Taxonomy" id="433720"/>
    <lineage>
        <taxon>Eukaryota</taxon>
        <taxon>Metazoa</taxon>
        <taxon>Spiralia</taxon>
        <taxon>Gnathifera</taxon>
        <taxon>Rotifera</taxon>
        <taxon>Eurotatoria</taxon>
        <taxon>Bdelloidea</taxon>
        <taxon>Adinetida</taxon>
        <taxon>Adinetidae</taxon>
        <taxon>Adineta</taxon>
    </lineage>
</organism>
<reference evidence="2" key="1">
    <citation type="submission" date="2021-02" db="EMBL/GenBank/DDBJ databases">
        <authorList>
            <person name="Nowell W R."/>
        </authorList>
    </citation>
    <scope>NUCLEOTIDE SEQUENCE</scope>
</reference>